<protein>
    <submittedName>
        <fullName evidence="2">Uncharacterized protein</fullName>
    </submittedName>
</protein>
<sequence>MTDHQNDPQLAEAIARRDESRSQILRSRANRMGGSAVDRLANAFDKMAEQAEKAARQSSTALSSIEPIKPDPEGTSRPLADSEGNFAANAEVSAVGGIGIKASNTDVSTGQAAQTAEQAGEAVTPGAQKIVGDQSADGIGNAGETNASVKIEIPANWKDLTWQERRSLASKLSDDPISNGEEANAAIEAELKLRG</sequence>
<keyword evidence="3" id="KW-1185">Reference proteome</keyword>
<reference evidence="2 3" key="1">
    <citation type="submission" date="2024-06" db="EMBL/GenBank/DDBJ databases">
        <title>Genomic Encyclopedia of Type Strains, Phase IV (KMG-IV): sequencing the most valuable type-strain genomes for metagenomic binning, comparative biology and taxonomic classification.</title>
        <authorList>
            <person name="Goeker M."/>
        </authorList>
    </citation>
    <scope>NUCLEOTIDE SEQUENCE [LARGE SCALE GENOMIC DNA]</scope>
    <source>
        <strain evidence="2 3">DSM 105042</strain>
    </source>
</reference>
<proteinExistence type="predicted"/>
<dbReference type="RefSeq" id="WP_247243729.1">
    <property type="nucleotide sequence ID" value="NZ_JALJRA010000006.1"/>
</dbReference>
<comment type="caution">
    <text evidence="2">The sequence shown here is derived from an EMBL/GenBank/DDBJ whole genome shotgun (WGS) entry which is preliminary data.</text>
</comment>
<dbReference type="EMBL" id="JBEPLJ010000006">
    <property type="protein sequence ID" value="MET3585807.1"/>
    <property type="molecule type" value="Genomic_DNA"/>
</dbReference>
<accession>A0ABV2H5H7</accession>
<evidence type="ECO:0000313" key="3">
    <source>
        <dbReference type="Proteomes" id="UP001549031"/>
    </source>
</evidence>
<organism evidence="2 3">
    <name type="scientific">Pseudorhizobium tarimense</name>
    <dbReference type="NCBI Taxonomy" id="1079109"/>
    <lineage>
        <taxon>Bacteria</taxon>
        <taxon>Pseudomonadati</taxon>
        <taxon>Pseudomonadota</taxon>
        <taxon>Alphaproteobacteria</taxon>
        <taxon>Hyphomicrobiales</taxon>
        <taxon>Rhizobiaceae</taxon>
        <taxon>Rhizobium/Agrobacterium group</taxon>
        <taxon>Pseudorhizobium</taxon>
    </lineage>
</organism>
<dbReference type="Proteomes" id="UP001549031">
    <property type="component" value="Unassembled WGS sequence"/>
</dbReference>
<feature type="compositionally biased region" description="Low complexity" evidence="1">
    <location>
        <begin position="109"/>
        <end position="122"/>
    </location>
</feature>
<feature type="region of interest" description="Disordered" evidence="1">
    <location>
        <begin position="1"/>
        <end position="34"/>
    </location>
</feature>
<feature type="region of interest" description="Disordered" evidence="1">
    <location>
        <begin position="101"/>
        <end position="146"/>
    </location>
</feature>
<gene>
    <name evidence="2" type="ORF">ABID21_001916</name>
</gene>
<feature type="region of interest" description="Disordered" evidence="1">
    <location>
        <begin position="48"/>
        <end position="85"/>
    </location>
</feature>
<evidence type="ECO:0000256" key="1">
    <source>
        <dbReference type="SAM" id="MobiDB-lite"/>
    </source>
</evidence>
<evidence type="ECO:0000313" key="2">
    <source>
        <dbReference type="EMBL" id="MET3585807.1"/>
    </source>
</evidence>
<name>A0ABV2H5H7_9HYPH</name>